<name>A0A5A7U4T2_CUCMM</name>
<evidence type="ECO:0000259" key="2">
    <source>
        <dbReference type="Pfam" id="PF13963"/>
    </source>
</evidence>
<feature type="transmembrane region" description="Helical" evidence="1">
    <location>
        <begin position="24"/>
        <end position="42"/>
    </location>
</feature>
<evidence type="ECO:0000313" key="3">
    <source>
        <dbReference type="EMBL" id="KAA0050852.1"/>
    </source>
</evidence>
<feature type="transmembrane region" description="Helical" evidence="1">
    <location>
        <begin position="54"/>
        <end position="74"/>
    </location>
</feature>
<reference evidence="3 4" key="1">
    <citation type="submission" date="2019-08" db="EMBL/GenBank/DDBJ databases">
        <title>Draft genome sequences of two oriental melons (Cucumis melo L. var makuwa).</title>
        <authorList>
            <person name="Kwon S.-Y."/>
        </authorList>
    </citation>
    <scope>NUCLEOTIDE SEQUENCE [LARGE SCALE GENOMIC DNA]</scope>
    <source>
        <strain evidence="4">cv. SW 3</strain>
        <tissue evidence="3">Leaf</tissue>
    </source>
</reference>
<dbReference type="EMBL" id="SSTE01011678">
    <property type="protein sequence ID" value="KAA0050852.1"/>
    <property type="molecule type" value="Genomic_DNA"/>
</dbReference>
<keyword evidence="1" id="KW-0812">Transmembrane</keyword>
<proteinExistence type="predicted"/>
<organism evidence="3 4">
    <name type="scientific">Cucumis melo var. makuwa</name>
    <name type="common">Oriental melon</name>
    <dbReference type="NCBI Taxonomy" id="1194695"/>
    <lineage>
        <taxon>Eukaryota</taxon>
        <taxon>Viridiplantae</taxon>
        <taxon>Streptophyta</taxon>
        <taxon>Embryophyta</taxon>
        <taxon>Tracheophyta</taxon>
        <taxon>Spermatophyta</taxon>
        <taxon>Magnoliopsida</taxon>
        <taxon>eudicotyledons</taxon>
        <taxon>Gunneridae</taxon>
        <taxon>Pentapetalae</taxon>
        <taxon>rosids</taxon>
        <taxon>fabids</taxon>
        <taxon>Cucurbitales</taxon>
        <taxon>Cucurbitaceae</taxon>
        <taxon>Benincaseae</taxon>
        <taxon>Cucumis</taxon>
    </lineage>
</organism>
<dbReference type="AlphaFoldDB" id="A0A5A7U4T2"/>
<gene>
    <name evidence="3" type="ORF">E6C27_scaffold404G001210</name>
</gene>
<comment type="caution">
    <text evidence="3">The sequence shown here is derived from an EMBL/GenBank/DDBJ whole genome shotgun (WGS) entry which is preliminary data.</text>
</comment>
<evidence type="ECO:0000256" key="1">
    <source>
        <dbReference type="SAM" id="Phobius"/>
    </source>
</evidence>
<keyword evidence="1" id="KW-0472">Membrane</keyword>
<protein>
    <recommendedName>
        <fullName evidence="2">Transposase-associated domain-containing protein</fullName>
    </recommendedName>
</protein>
<dbReference type="InterPro" id="IPR029480">
    <property type="entry name" value="Transpos_assoc"/>
</dbReference>
<evidence type="ECO:0000313" key="4">
    <source>
        <dbReference type="Proteomes" id="UP000321393"/>
    </source>
</evidence>
<keyword evidence="1" id="KW-1133">Transmembrane helix</keyword>
<sequence length="248" mass="27963">MLIGLELGPIFLTDLGSGPFARQVWAWIYLLGGLGLEPICLRRLGSIHYKKMEYPAVMVAFFVLNLFMFGMAILQLCYGSLCSFEGFVGCEDILKHGVTQFLEFAKFHVDAYGRLRCPCKRCLNLNWSSLEGVERHLLTIGISPYYTEWDISEDEICDQVLGRRPGYSKGLGWGPKPKARRTASASSSSISCSQYTQKEIELQAKLHEALERIEVQDRNHQALASQVEAMKKMIEDLTRAQQGPPHDP</sequence>
<dbReference type="Pfam" id="PF13963">
    <property type="entry name" value="Transpos_assoc"/>
    <property type="match status" value="1"/>
</dbReference>
<dbReference type="OrthoDB" id="1932595at2759"/>
<accession>A0A5A7U4T2</accession>
<feature type="domain" description="Transposase-associated" evidence="2">
    <location>
        <begin position="95"/>
        <end position="149"/>
    </location>
</feature>
<dbReference type="Proteomes" id="UP000321393">
    <property type="component" value="Unassembled WGS sequence"/>
</dbReference>